<accession>A0A5B7K5C0</accession>
<keyword evidence="3" id="KW-1185">Reference proteome</keyword>
<dbReference type="AlphaFoldDB" id="A0A5B7K5C0"/>
<reference evidence="2 3" key="1">
    <citation type="submission" date="2019-05" db="EMBL/GenBank/DDBJ databases">
        <title>Another draft genome of Portunus trituberculatus and its Hox gene families provides insights of decapod evolution.</title>
        <authorList>
            <person name="Jeong J.-H."/>
            <person name="Song I."/>
            <person name="Kim S."/>
            <person name="Choi T."/>
            <person name="Kim D."/>
            <person name="Ryu S."/>
            <person name="Kim W."/>
        </authorList>
    </citation>
    <scope>NUCLEOTIDE SEQUENCE [LARGE SCALE GENOMIC DNA]</scope>
    <source>
        <tissue evidence="2">Muscle</tissue>
    </source>
</reference>
<dbReference type="Proteomes" id="UP000324222">
    <property type="component" value="Unassembled WGS sequence"/>
</dbReference>
<feature type="region of interest" description="Disordered" evidence="1">
    <location>
        <begin position="55"/>
        <end position="74"/>
    </location>
</feature>
<evidence type="ECO:0000313" key="3">
    <source>
        <dbReference type="Proteomes" id="UP000324222"/>
    </source>
</evidence>
<organism evidence="2 3">
    <name type="scientific">Portunus trituberculatus</name>
    <name type="common">Swimming crab</name>
    <name type="synonym">Neptunus trituberculatus</name>
    <dbReference type="NCBI Taxonomy" id="210409"/>
    <lineage>
        <taxon>Eukaryota</taxon>
        <taxon>Metazoa</taxon>
        <taxon>Ecdysozoa</taxon>
        <taxon>Arthropoda</taxon>
        <taxon>Crustacea</taxon>
        <taxon>Multicrustacea</taxon>
        <taxon>Malacostraca</taxon>
        <taxon>Eumalacostraca</taxon>
        <taxon>Eucarida</taxon>
        <taxon>Decapoda</taxon>
        <taxon>Pleocyemata</taxon>
        <taxon>Brachyura</taxon>
        <taxon>Eubrachyura</taxon>
        <taxon>Portunoidea</taxon>
        <taxon>Portunidae</taxon>
        <taxon>Portuninae</taxon>
        <taxon>Portunus</taxon>
    </lineage>
</organism>
<comment type="caution">
    <text evidence="2">The sequence shown here is derived from an EMBL/GenBank/DDBJ whole genome shotgun (WGS) entry which is preliminary data.</text>
</comment>
<protein>
    <submittedName>
        <fullName evidence="2">Uncharacterized protein</fullName>
    </submittedName>
</protein>
<evidence type="ECO:0000256" key="1">
    <source>
        <dbReference type="SAM" id="MobiDB-lite"/>
    </source>
</evidence>
<evidence type="ECO:0000313" key="2">
    <source>
        <dbReference type="EMBL" id="MPC99824.1"/>
    </source>
</evidence>
<sequence>MFCFQIFSIRPGKPARVFLPAGYRLATMGETPEGGVVVAFTKPDDLAATPVICPKAPTTPVKPPTTPQPESCPQDSAPAALLNDFYGSLKWPVKSFLA</sequence>
<name>A0A5B7K5C0_PORTR</name>
<proteinExistence type="predicted"/>
<gene>
    <name evidence="2" type="ORF">E2C01_095264</name>
</gene>
<dbReference type="EMBL" id="VSRR010120085">
    <property type="protein sequence ID" value="MPC99824.1"/>
    <property type="molecule type" value="Genomic_DNA"/>
</dbReference>